<dbReference type="PANTHER" id="PTHR46796:SF12">
    <property type="entry name" value="HTH-TYPE DNA-BINDING TRANSCRIPTIONAL ACTIVATOR EUTR"/>
    <property type="match status" value="1"/>
</dbReference>
<dbReference type="Proteomes" id="UP001264156">
    <property type="component" value="Unassembled WGS sequence"/>
</dbReference>
<dbReference type="SMART" id="SM00342">
    <property type="entry name" value="HTH_ARAC"/>
    <property type="match status" value="1"/>
</dbReference>
<dbReference type="Pfam" id="PF14525">
    <property type="entry name" value="AraC_binding_2"/>
    <property type="match status" value="1"/>
</dbReference>
<dbReference type="PANTHER" id="PTHR46796">
    <property type="entry name" value="HTH-TYPE TRANSCRIPTIONAL ACTIVATOR RHAS-RELATED"/>
    <property type="match status" value="1"/>
</dbReference>
<evidence type="ECO:0000313" key="5">
    <source>
        <dbReference type="EMBL" id="MDR7944967.1"/>
    </source>
</evidence>
<evidence type="ECO:0000259" key="4">
    <source>
        <dbReference type="PROSITE" id="PS01124"/>
    </source>
</evidence>
<dbReference type="InterPro" id="IPR050204">
    <property type="entry name" value="AraC_XylS_family_regulators"/>
</dbReference>
<evidence type="ECO:0000256" key="3">
    <source>
        <dbReference type="ARBA" id="ARBA00023163"/>
    </source>
</evidence>
<dbReference type="InterPro" id="IPR018062">
    <property type="entry name" value="HTH_AraC-typ_CS"/>
</dbReference>
<accession>A0ABU2DA15</accession>
<evidence type="ECO:0000256" key="1">
    <source>
        <dbReference type="ARBA" id="ARBA00023015"/>
    </source>
</evidence>
<keyword evidence="3" id="KW-0804">Transcription</keyword>
<sequence>MTVPAAQESMFNDTNPLDRHCLLDSGNIAEIKDQVSQHLWSHRMCVPPGKPLQSRLYGVFFGNAALFDLHYGAEVEIDAGDIASYYLIRITLQGSGLITLGKRSASMSAGSLTISSPSERSVIRIGRDCRNLILRIEREALERQLQRLLERPIKQALVFDLQMDADAPGPVAVRETLDYLCRLYRHPAIEGVTQTLAAGFSDYLLTLLLTQLPHNYSEALQADRRQPLPLHVRRARDYIESHLDQPLSLMDLAAYCGVSVRTLQNGFSQFLKQSPSDYVRNQRLAQVHAALAQAGEGDSVTDILLRHGISSFGHFATHYRKRYGCLPSDTLRQSRH</sequence>
<comment type="caution">
    <text evidence="5">The sequence shown here is derived from an EMBL/GenBank/DDBJ whole genome shotgun (WGS) entry which is preliminary data.</text>
</comment>
<evidence type="ECO:0000313" key="6">
    <source>
        <dbReference type="Proteomes" id="UP001264156"/>
    </source>
</evidence>
<dbReference type="InterPro" id="IPR035418">
    <property type="entry name" value="AraC-bd_2"/>
</dbReference>
<dbReference type="PROSITE" id="PS00041">
    <property type="entry name" value="HTH_ARAC_FAMILY_1"/>
    <property type="match status" value="1"/>
</dbReference>
<dbReference type="InterPro" id="IPR018060">
    <property type="entry name" value="HTH_AraC"/>
</dbReference>
<evidence type="ECO:0000256" key="2">
    <source>
        <dbReference type="ARBA" id="ARBA00023125"/>
    </source>
</evidence>
<gene>
    <name evidence="5" type="ORF">RIU57_07655</name>
</gene>
<dbReference type="InterPro" id="IPR009057">
    <property type="entry name" value="Homeodomain-like_sf"/>
</dbReference>
<protein>
    <submittedName>
        <fullName evidence="5">AraC family transcriptional regulator</fullName>
    </submittedName>
</protein>
<name>A0ABU2DA15_ACHAE</name>
<keyword evidence="6" id="KW-1185">Reference proteome</keyword>
<dbReference type="GeneID" id="84698337"/>
<keyword evidence="1" id="KW-0805">Transcription regulation</keyword>
<dbReference type="Pfam" id="PF12833">
    <property type="entry name" value="HTH_18"/>
    <property type="match status" value="1"/>
</dbReference>
<dbReference type="EMBL" id="JAVKVN010000002">
    <property type="protein sequence ID" value="MDR7944967.1"/>
    <property type="molecule type" value="Genomic_DNA"/>
</dbReference>
<keyword evidence="2" id="KW-0238">DNA-binding</keyword>
<proteinExistence type="predicted"/>
<reference evidence="6" key="1">
    <citation type="submission" date="2023-07" db="EMBL/GenBank/DDBJ databases">
        <title>Glyphosate-induced phosphonatase operons in soil bacteria of genus Achromobacter.</title>
        <authorList>
            <person name="Epiktetov D.O."/>
            <person name="Sviridov A.V."/>
            <person name="Tarlachkov S.V."/>
            <person name="Shushkova T.V."/>
            <person name="Toropygin I.Y."/>
            <person name="Leontievsky A."/>
        </authorList>
    </citation>
    <scope>NUCLEOTIDE SEQUENCE [LARGE SCALE GENOMIC DNA]</scope>
    <source>
        <strain evidence="6">Kg 16</strain>
    </source>
</reference>
<dbReference type="Gene3D" id="1.10.10.60">
    <property type="entry name" value="Homeodomain-like"/>
    <property type="match status" value="1"/>
</dbReference>
<dbReference type="RefSeq" id="WP_225589267.1">
    <property type="nucleotide sequence ID" value="NZ_CADIKO010000004.1"/>
</dbReference>
<feature type="domain" description="HTH araC/xylS-type" evidence="4">
    <location>
        <begin position="233"/>
        <end position="333"/>
    </location>
</feature>
<dbReference type="PROSITE" id="PS01124">
    <property type="entry name" value="HTH_ARAC_FAMILY_2"/>
    <property type="match status" value="1"/>
</dbReference>
<organism evidence="5 6">
    <name type="scientific">Achromobacter aegrifaciens</name>
    <dbReference type="NCBI Taxonomy" id="1287736"/>
    <lineage>
        <taxon>Bacteria</taxon>
        <taxon>Pseudomonadati</taxon>
        <taxon>Pseudomonadota</taxon>
        <taxon>Betaproteobacteria</taxon>
        <taxon>Burkholderiales</taxon>
        <taxon>Alcaligenaceae</taxon>
        <taxon>Achromobacter</taxon>
    </lineage>
</organism>
<dbReference type="SUPFAM" id="SSF46689">
    <property type="entry name" value="Homeodomain-like"/>
    <property type="match status" value="1"/>
</dbReference>